<dbReference type="PANTHER" id="PTHR12775">
    <property type="entry name" value="PROTEIN C20ORF43 HOMOLOG"/>
    <property type="match status" value="1"/>
</dbReference>
<dbReference type="CDD" id="cd16653">
    <property type="entry name" value="RING-like_Rtf2"/>
    <property type="match status" value="1"/>
</dbReference>
<evidence type="ECO:0000256" key="1">
    <source>
        <dbReference type="ARBA" id="ARBA00009885"/>
    </source>
</evidence>
<name>A0A8E2JQX4_9PEZI</name>
<feature type="compositionally biased region" description="Basic and acidic residues" evidence="2">
    <location>
        <begin position="233"/>
        <end position="251"/>
    </location>
</feature>
<evidence type="ECO:0000313" key="3">
    <source>
        <dbReference type="EMBL" id="OCL05809.1"/>
    </source>
</evidence>
<dbReference type="GO" id="GO:0005634">
    <property type="term" value="C:nucleus"/>
    <property type="evidence" value="ECO:0007669"/>
    <property type="project" value="TreeGrafter"/>
</dbReference>
<dbReference type="EMBL" id="KV750202">
    <property type="protein sequence ID" value="OCL05809.1"/>
    <property type="molecule type" value="Genomic_DNA"/>
</dbReference>
<gene>
    <name evidence="3" type="ORF">AOQ84DRAFT_344255</name>
</gene>
<dbReference type="GO" id="GO:0006274">
    <property type="term" value="P:DNA replication termination"/>
    <property type="evidence" value="ECO:0007669"/>
    <property type="project" value="TreeGrafter"/>
</dbReference>
<dbReference type="InterPro" id="IPR006735">
    <property type="entry name" value="Rtf2"/>
</dbReference>
<keyword evidence="4" id="KW-1185">Reference proteome</keyword>
<dbReference type="AlphaFoldDB" id="A0A8E2JQX4"/>
<dbReference type="InterPro" id="IPR027799">
    <property type="entry name" value="Rtf2_RING-finger"/>
</dbReference>
<comment type="similarity">
    <text evidence="1">Belongs to the rtf2 family.</text>
</comment>
<dbReference type="PANTHER" id="PTHR12775:SF0">
    <property type="entry name" value="REPLICATION TERMINATION FACTOR 2"/>
    <property type="match status" value="1"/>
</dbReference>
<sequence length="343" mass="37272">MGNDGGSIPTRRELVKEAARALTTTQLKETQQEQQSYAWNTDPLTRKPLARPVVSDAAGKLYNKDAILEYLLPADDGGAKKLEDEKVLEGRVRSLKDVVEVKFEIEVGGVESVNGGVERAERWVCPITRRELGPGAKAVYLVPCGHAFAGSVVKEVSGETCLQCNEPYAENDVIPILPTAPTDIARLSLRMKTLKEKGLTHSLKKASGSKKRKKNAEKEAAAAATSTDVQQAEETKINDEREEEKKIDRPARPSPSTSLARPQAQPAAAKSASSAVPTGIKNAATASLTAKVLEEQEARNKRRKVETNENLKSLFSSRDPKQPSGKSSDFMTRGFSIPANARR</sequence>
<feature type="region of interest" description="Disordered" evidence="2">
    <location>
        <begin position="198"/>
        <end position="277"/>
    </location>
</feature>
<feature type="compositionally biased region" description="Basic residues" evidence="2">
    <location>
        <begin position="202"/>
        <end position="215"/>
    </location>
</feature>
<feature type="region of interest" description="Disordered" evidence="2">
    <location>
        <begin position="294"/>
        <end position="343"/>
    </location>
</feature>
<organism evidence="3 4">
    <name type="scientific">Glonium stellatum</name>
    <dbReference type="NCBI Taxonomy" id="574774"/>
    <lineage>
        <taxon>Eukaryota</taxon>
        <taxon>Fungi</taxon>
        <taxon>Dikarya</taxon>
        <taxon>Ascomycota</taxon>
        <taxon>Pezizomycotina</taxon>
        <taxon>Dothideomycetes</taxon>
        <taxon>Pleosporomycetidae</taxon>
        <taxon>Gloniales</taxon>
        <taxon>Gloniaceae</taxon>
        <taxon>Glonium</taxon>
    </lineage>
</organism>
<evidence type="ECO:0000313" key="4">
    <source>
        <dbReference type="Proteomes" id="UP000250140"/>
    </source>
</evidence>
<accession>A0A8E2JQX4</accession>
<dbReference type="Proteomes" id="UP000250140">
    <property type="component" value="Unassembled WGS sequence"/>
</dbReference>
<dbReference type="OrthoDB" id="247013at2759"/>
<reference evidence="3 4" key="1">
    <citation type="journal article" date="2016" name="Nat. Commun.">
        <title>Ectomycorrhizal ecology is imprinted in the genome of the dominant symbiotic fungus Cenococcum geophilum.</title>
        <authorList>
            <consortium name="DOE Joint Genome Institute"/>
            <person name="Peter M."/>
            <person name="Kohler A."/>
            <person name="Ohm R.A."/>
            <person name="Kuo A."/>
            <person name="Krutzmann J."/>
            <person name="Morin E."/>
            <person name="Arend M."/>
            <person name="Barry K.W."/>
            <person name="Binder M."/>
            <person name="Choi C."/>
            <person name="Clum A."/>
            <person name="Copeland A."/>
            <person name="Grisel N."/>
            <person name="Haridas S."/>
            <person name="Kipfer T."/>
            <person name="LaButti K."/>
            <person name="Lindquist E."/>
            <person name="Lipzen A."/>
            <person name="Maire R."/>
            <person name="Meier B."/>
            <person name="Mihaltcheva S."/>
            <person name="Molinier V."/>
            <person name="Murat C."/>
            <person name="Poggeler S."/>
            <person name="Quandt C.A."/>
            <person name="Sperisen C."/>
            <person name="Tritt A."/>
            <person name="Tisserant E."/>
            <person name="Crous P.W."/>
            <person name="Henrissat B."/>
            <person name="Nehls U."/>
            <person name="Egli S."/>
            <person name="Spatafora J.W."/>
            <person name="Grigoriev I.V."/>
            <person name="Martin F.M."/>
        </authorList>
    </citation>
    <scope>NUCLEOTIDE SEQUENCE [LARGE SCALE GENOMIC DNA]</scope>
    <source>
        <strain evidence="3 4">CBS 207.34</strain>
    </source>
</reference>
<dbReference type="Pfam" id="PF04641">
    <property type="entry name" value="Rtf2"/>
    <property type="match status" value="1"/>
</dbReference>
<proteinExistence type="inferred from homology"/>
<evidence type="ECO:0000256" key="2">
    <source>
        <dbReference type="SAM" id="MobiDB-lite"/>
    </source>
</evidence>
<protein>
    <submittedName>
        <fullName evidence="3">DUF602-domain-containing protein</fullName>
    </submittedName>
</protein>
<feature type="compositionally biased region" description="Basic and acidic residues" evidence="2">
    <location>
        <begin position="294"/>
        <end position="309"/>
    </location>
</feature>
<feature type="compositionally biased region" description="Low complexity" evidence="2">
    <location>
        <begin position="258"/>
        <end position="275"/>
    </location>
</feature>